<proteinExistence type="predicted"/>
<reference evidence="1 2" key="1">
    <citation type="submission" date="2020-08" db="EMBL/GenBank/DDBJ databases">
        <title>Genomic Encyclopedia of Type Strains, Phase IV (KMG-IV): sequencing the most valuable type-strain genomes for metagenomic binning, comparative biology and taxonomic classification.</title>
        <authorList>
            <person name="Goeker M."/>
        </authorList>
    </citation>
    <scope>NUCLEOTIDE SEQUENCE [LARGE SCALE GENOMIC DNA]</scope>
    <source>
        <strain evidence="1 2">YC6886</strain>
    </source>
</reference>
<dbReference type="EMBL" id="JACHFD010000001">
    <property type="protein sequence ID" value="MBB5350180.1"/>
    <property type="molecule type" value="Genomic_DNA"/>
</dbReference>
<gene>
    <name evidence="1" type="ORF">HNR46_000401</name>
</gene>
<dbReference type="Proteomes" id="UP000557717">
    <property type="component" value="Unassembled WGS sequence"/>
</dbReference>
<protein>
    <submittedName>
        <fullName evidence="1">Uncharacterized protein</fullName>
    </submittedName>
</protein>
<organism evidence="1 2">
    <name type="scientific">Haloferula luteola</name>
    <dbReference type="NCBI Taxonomy" id="595692"/>
    <lineage>
        <taxon>Bacteria</taxon>
        <taxon>Pseudomonadati</taxon>
        <taxon>Verrucomicrobiota</taxon>
        <taxon>Verrucomicrobiia</taxon>
        <taxon>Verrucomicrobiales</taxon>
        <taxon>Verrucomicrobiaceae</taxon>
        <taxon>Haloferula</taxon>
    </lineage>
</organism>
<name>A0A840V8A1_9BACT</name>
<accession>A0A840V8A1</accession>
<dbReference type="RefSeq" id="WP_184015277.1">
    <property type="nucleotide sequence ID" value="NZ_JACHFD010000001.1"/>
</dbReference>
<evidence type="ECO:0000313" key="1">
    <source>
        <dbReference type="EMBL" id="MBB5350180.1"/>
    </source>
</evidence>
<keyword evidence="2" id="KW-1185">Reference proteome</keyword>
<evidence type="ECO:0000313" key="2">
    <source>
        <dbReference type="Proteomes" id="UP000557717"/>
    </source>
</evidence>
<dbReference type="AlphaFoldDB" id="A0A840V8A1"/>
<sequence>MKPFPLVLCVSAFSVVLLTSSTCTPKMTVGLPYAKTDGRQYLNTGLHDFGSFYVWDRGAKTLTRLEILDDGLQASPIEASVVKQSLSSGFDISFSGNVPASAVDNSQFIAAAASTVRRDSSITLLNAKTKRFKRGFGVLNSSETYEFRSRIAEQFGHDPKRYRFVFIEGQIEADDATFKITKSSDSSVTVSEPSVGSVKLKVLTSGINEESYKGKNVPVLLEVSLLKLTRSPSTEGSGAGYRFAADTENTNQVLTQLLRGN</sequence>
<comment type="caution">
    <text evidence="1">The sequence shown here is derived from an EMBL/GenBank/DDBJ whole genome shotgun (WGS) entry which is preliminary data.</text>
</comment>